<evidence type="ECO:0000313" key="1">
    <source>
        <dbReference type="EMBL" id="MBM7702842.1"/>
    </source>
</evidence>
<dbReference type="PROSITE" id="PS51257">
    <property type="entry name" value="PROKAR_LIPOPROTEIN"/>
    <property type="match status" value="1"/>
</dbReference>
<accession>A0ABS2QTT7</accession>
<dbReference type="EMBL" id="JAFBFC010000003">
    <property type="protein sequence ID" value="MBM7702842.1"/>
    <property type="molecule type" value="Genomic_DNA"/>
</dbReference>
<keyword evidence="2" id="KW-1185">Reference proteome</keyword>
<protein>
    <recommendedName>
        <fullName evidence="3">Lipoprotein</fullName>
    </recommendedName>
</protein>
<evidence type="ECO:0000313" key="2">
    <source>
        <dbReference type="Proteomes" id="UP000809829"/>
    </source>
</evidence>
<gene>
    <name evidence="1" type="ORF">JOC83_001689</name>
</gene>
<dbReference type="Proteomes" id="UP000809829">
    <property type="component" value="Unassembled WGS sequence"/>
</dbReference>
<evidence type="ECO:0008006" key="3">
    <source>
        <dbReference type="Google" id="ProtNLM"/>
    </source>
</evidence>
<proteinExistence type="predicted"/>
<reference evidence="1 2" key="1">
    <citation type="submission" date="2021-01" db="EMBL/GenBank/DDBJ databases">
        <title>Genomic Encyclopedia of Type Strains, Phase IV (KMG-IV): sequencing the most valuable type-strain genomes for metagenomic binning, comparative biology and taxonomic classification.</title>
        <authorList>
            <person name="Goeker M."/>
        </authorList>
    </citation>
    <scope>NUCLEOTIDE SEQUENCE [LARGE SCALE GENOMIC DNA]</scope>
    <source>
        <strain evidence="1 2">DSM 104297</strain>
    </source>
</reference>
<dbReference type="RefSeq" id="WP_239583429.1">
    <property type="nucleotide sequence ID" value="NZ_JAFBFC010000003.1"/>
</dbReference>
<comment type="caution">
    <text evidence="1">The sequence shown here is derived from an EMBL/GenBank/DDBJ whole genome shotgun (WGS) entry which is preliminary data.</text>
</comment>
<organism evidence="1 2">
    <name type="scientific">Priestia iocasae</name>
    <dbReference type="NCBI Taxonomy" id="2291674"/>
    <lineage>
        <taxon>Bacteria</taxon>
        <taxon>Bacillati</taxon>
        <taxon>Bacillota</taxon>
        <taxon>Bacilli</taxon>
        <taxon>Bacillales</taxon>
        <taxon>Bacillaceae</taxon>
        <taxon>Priestia</taxon>
    </lineage>
</organism>
<name>A0ABS2QTT7_9BACI</name>
<sequence length="143" mass="15993">MRRMGLLIAVGLLLTACSQKETTHYDYTFKGESEHWTGAYSAKGTEVWKEENERAGYEHKSEEALIITYKGAPEPIQLVNYTYETTAGSGSGTRDFTNAKQDDDVSIKTHSSSEGSAKVNENDLIHVTVKWNGQEETIELKNK</sequence>